<name>A0A4Y7PWR7_9AGAM</name>
<reference evidence="2 3" key="1">
    <citation type="submission" date="2018-06" db="EMBL/GenBank/DDBJ databases">
        <title>A transcriptomic atlas of mushroom development highlights an independent origin of complex multicellularity.</title>
        <authorList>
            <consortium name="DOE Joint Genome Institute"/>
            <person name="Krizsan K."/>
            <person name="Almasi E."/>
            <person name="Merenyi Z."/>
            <person name="Sahu N."/>
            <person name="Viragh M."/>
            <person name="Koszo T."/>
            <person name="Mondo S."/>
            <person name="Kiss B."/>
            <person name="Balint B."/>
            <person name="Kues U."/>
            <person name="Barry K."/>
            <person name="Hegedus J.C."/>
            <person name="Henrissat B."/>
            <person name="Johnson J."/>
            <person name="Lipzen A."/>
            <person name="Ohm R."/>
            <person name="Nagy I."/>
            <person name="Pangilinan J."/>
            <person name="Yan J."/>
            <person name="Xiong Y."/>
            <person name="Grigoriev I.V."/>
            <person name="Hibbett D.S."/>
            <person name="Nagy L.G."/>
        </authorList>
    </citation>
    <scope>NUCLEOTIDE SEQUENCE [LARGE SCALE GENOMIC DNA]</scope>
    <source>
        <strain evidence="2 3">SZMC22713</strain>
    </source>
</reference>
<dbReference type="AlphaFoldDB" id="A0A4Y7PWR7"/>
<feature type="chain" id="PRO_5021256928" description="ER membrane protein complex subunit 1" evidence="1">
    <location>
        <begin position="27"/>
        <end position="478"/>
    </location>
</feature>
<keyword evidence="3" id="KW-1185">Reference proteome</keyword>
<feature type="signal peptide" evidence="1">
    <location>
        <begin position="1"/>
        <end position="26"/>
    </location>
</feature>
<evidence type="ECO:0000256" key="1">
    <source>
        <dbReference type="SAM" id="SignalP"/>
    </source>
</evidence>
<dbReference type="SUPFAM" id="SSF50998">
    <property type="entry name" value="Quinoprotein alcohol dehydrogenase-like"/>
    <property type="match status" value="1"/>
</dbReference>
<dbReference type="EMBL" id="ML170196">
    <property type="protein sequence ID" value="TDL19468.1"/>
    <property type="molecule type" value="Genomic_DNA"/>
</dbReference>
<dbReference type="Proteomes" id="UP000294933">
    <property type="component" value="Unassembled WGS sequence"/>
</dbReference>
<protein>
    <recommendedName>
        <fullName evidence="4">ER membrane protein complex subunit 1</fullName>
    </recommendedName>
</protein>
<dbReference type="STRING" id="50990.A0A4Y7PWR7"/>
<evidence type="ECO:0000313" key="2">
    <source>
        <dbReference type="EMBL" id="TDL19468.1"/>
    </source>
</evidence>
<dbReference type="OrthoDB" id="63989at2759"/>
<organism evidence="2 3">
    <name type="scientific">Rickenella mellea</name>
    <dbReference type="NCBI Taxonomy" id="50990"/>
    <lineage>
        <taxon>Eukaryota</taxon>
        <taxon>Fungi</taxon>
        <taxon>Dikarya</taxon>
        <taxon>Basidiomycota</taxon>
        <taxon>Agaricomycotina</taxon>
        <taxon>Agaricomycetes</taxon>
        <taxon>Hymenochaetales</taxon>
        <taxon>Rickenellaceae</taxon>
        <taxon>Rickenella</taxon>
    </lineage>
</organism>
<proteinExistence type="predicted"/>
<evidence type="ECO:0008006" key="4">
    <source>
        <dbReference type="Google" id="ProtNLM"/>
    </source>
</evidence>
<gene>
    <name evidence="2" type="ORF">BD410DRAFT_830281</name>
</gene>
<evidence type="ECO:0000313" key="3">
    <source>
        <dbReference type="Proteomes" id="UP000294933"/>
    </source>
</evidence>
<dbReference type="Gene3D" id="2.130.10.10">
    <property type="entry name" value="YVTN repeat-like/Quinoprotein amine dehydrogenase"/>
    <property type="match status" value="1"/>
</dbReference>
<sequence length="478" mass="52967">MQTHAPPSSSTPILVVLVFFVAASLAETVSLRGAVRDRILALSNKPSQVAVENYQFLHPVSPTTGESNDDLELLDICLVASVDGRFHALNRATGQTLWSMQSSLAASTPAGLRPLVRTQHDGYNPDDDGDKEIYIIEPQTGQIFILHGPDEPLHRLPVTMSQLVDLSPFSFTGKENLRRFVGKKETSLLVIELETGRVKATINSECPWDPFGDIDGHQSKAEIYLHDWEGAKSTRNKTVSTEVLIGRTDYHVSIHTRSSVSGKVTVRNISSSRYGANDQDYELQSRYIRTLDNVYIQALPGGEISSFRAGERPLKDVTGSPDWQLLWGNSFQNPIVAVFDVLKSPSRQNPFVLLQPHPRLQNDIYNAELPPSHATFVGLVDGGDSGSLFAMSPEQYPLLTFFPARRGFNPLLVPPGPEDPDHVNFVERMRRERERCLGKTWDLRCLTGKRPVDAGSWTHQLIDGVPSVPTMPATVSLK</sequence>
<dbReference type="InterPro" id="IPR011047">
    <property type="entry name" value="Quinoprotein_ADH-like_sf"/>
</dbReference>
<dbReference type="VEuPathDB" id="FungiDB:BD410DRAFT_830281"/>
<accession>A0A4Y7PWR7</accession>
<keyword evidence="1" id="KW-0732">Signal</keyword>
<dbReference type="InterPro" id="IPR015943">
    <property type="entry name" value="WD40/YVTN_repeat-like_dom_sf"/>
</dbReference>